<feature type="non-terminal residue" evidence="1">
    <location>
        <position position="1"/>
    </location>
</feature>
<name>A0A1Y4MJE4_9FIRM</name>
<proteinExistence type="predicted"/>
<comment type="caution">
    <text evidence="1">The sequence shown here is derived from an EMBL/GenBank/DDBJ whole genome shotgun (WGS) entry which is preliminary data.</text>
</comment>
<dbReference type="AlphaFoldDB" id="A0A1Y4MJE4"/>
<sequence>GMIKLAIRAAACRARVSPRPYEDKINAAHLFYHDRRHSSIYLTLAGDLFAYRLCAALSGCPCR</sequence>
<evidence type="ECO:0000313" key="2">
    <source>
        <dbReference type="Proteomes" id="UP000196386"/>
    </source>
</evidence>
<organism evidence="1 2">
    <name type="scientific">Anaerotruncus colihominis</name>
    <dbReference type="NCBI Taxonomy" id="169435"/>
    <lineage>
        <taxon>Bacteria</taxon>
        <taxon>Bacillati</taxon>
        <taxon>Bacillota</taxon>
        <taxon>Clostridia</taxon>
        <taxon>Eubacteriales</taxon>
        <taxon>Oscillospiraceae</taxon>
        <taxon>Anaerotruncus</taxon>
    </lineage>
</organism>
<dbReference type="EMBL" id="NFKP01000019">
    <property type="protein sequence ID" value="OUP68300.1"/>
    <property type="molecule type" value="Genomic_DNA"/>
</dbReference>
<protein>
    <submittedName>
        <fullName evidence="1">Uncharacterized protein</fullName>
    </submittedName>
</protein>
<reference evidence="2" key="1">
    <citation type="submission" date="2017-04" db="EMBL/GenBank/DDBJ databases">
        <title>Function of individual gut microbiota members based on whole genome sequencing of pure cultures obtained from chicken caecum.</title>
        <authorList>
            <person name="Medvecky M."/>
            <person name="Cejkova D."/>
            <person name="Polansky O."/>
            <person name="Karasova D."/>
            <person name="Kubasova T."/>
            <person name="Cizek A."/>
            <person name="Rychlik I."/>
        </authorList>
    </citation>
    <scope>NUCLEOTIDE SEQUENCE [LARGE SCALE GENOMIC DNA]</scope>
    <source>
        <strain evidence="2">An175</strain>
    </source>
</reference>
<gene>
    <name evidence="1" type="ORF">B5F11_13770</name>
</gene>
<dbReference type="Proteomes" id="UP000196386">
    <property type="component" value="Unassembled WGS sequence"/>
</dbReference>
<accession>A0A1Y4MJE4</accession>
<evidence type="ECO:0000313" key="1">
    <source>
        <dbReference type="EMBL" id="OUP68300.1"/>
    </source>
</evidence>